<evidence type="ECO:0000313" key="2">
    <source>
        <dbReference type="Proteomes" id="UP000078560"/>
    </source>
</evidence>
<accession>A0A1A8WJD8</accession>
<dbReference type="AlphaFoldDB" id="A0A1A8WJD8"/>
<name>A0A1A8WJD8_PLAOA</name>
<protein>
    <submittedName>
        <fullName evidence="1">PIR Superfamily Protein</fullName>
    </submittedName>
</protein>
<gene>
    <name evidence="1" type="ORF">POVCU2_0078690</name>
</gene>
<organism evidence="1 2">
    <name type="scientific">Plasmodium ovale curtisi</name>
    <dbReference type="NCBI Taxonomy" id="864141"/>
    <lineage>
        <taxon>Eukaryota</taxon>
        <taxon>Sar</taxon>
        <taxon>Alveolata</taxon>
        <taxon>Apicomplexa</taxon>
        <taxon>Aconoidasida</taxon>
        <taxon>Haemosporida</taxon>
        <taxon>Plasmodiidae</taxon>
        <taxon>Plasmodium</taxon>
        <taxon>Plasmodium (Plasmodium)</taxon>
    </lineage>
</organism>
<sequence length="89" mass="10631">MSDRELKFVSVTFDKKLHDIKDKDFNNMILLSNLYNNMAEICQSTSSIEENIQCIEYFQEYINKYKKGIIKRPHDDTSFCKALKHFKED</sequence>
<dbReference type="EMBL" id="FLQU01001454">
    <property type="protein sequence ID" value="SBS93057.1"/>
    <property type="molecule type" value="Genomic_DNA"/>
</dbReference>
<evidence type="ECO:0000313" key="1">
    <source>
        <dbReference type="EMBL" id="SBS93057.1"/>
    </source>
</evidence>
<proteinExistence type="predicted"/>
<reference evidence="2" key="1">
    <citation type="submission" date="2016-05" db="EMBL/GenBank/DDBJ databases">
        <authorList>
            <person name="Naeem Raeece"/>
        </authorList>
    </citation>
    <scope>NUCLEOTIDE SEQUENCE [LARGE SCALE GENOMIC DNA]</scope>
</reference>
<dbReference type="Proteomes" id="UP000078560">
    <property type="component" value="Unassembled WGS sequence"/>
</dbReference>